<dbReference type="PANTHER" id="PTHR33112:SF16">
    <property type="entry name" value="HETEROKARYON INCOMPATIBILITY DOMAIN-CONTAINING PROTEIN"/>
    <property type="match status" value="1"/>
</dbReference>
<accession>A0A6A5VLW3</accession>
<keyword evidence="1" id="KW-0812">Transmembrane</keyword>
<sequence>HLSGNTASEANFHRIRQWIQKCESGHNRCSNQSNTVLSTRVFDLRESNDSTRLVETRGLSGPYICLSHCWGGGGGGLLLLFFFLFFFFFNNIPWVSLPLLFRDTIEICRTLGVQYIWIDKLCIIQHDKNDWASEGSRMAQIFEGSFLTIGATISKDDKKSLFFNDERNAPSLKSYTGRIEDGTLYTVYSRIPFNYHPSDGTRPKTDHEEYPLMTGAWIYQERLLAPRVLYFGEELSWECREASACECSGVRQGMKYDHSLSLMPDCSTEKCHLQWQRMVEEFTWLQLSYEKDRLPAFSGLAQQYRHRLKSEYLAGIWRENLGADLLWFAYPECGSGAQRYYTKKPRKWRAPSWSWASIEGPILFSKSYHMAKAEAGAESVTCWVDTISAECIPSSLNSMGSVAKGRLVIKG</sequence>
<feature type="non-terminal residue" evidence="3">
    <location>
        <position position="411"/>
    </location>
</feature>
<reference evidence="3" key="1">
    <citation type="journal article" date="2020" name="Stud. Mycol.">
        <title>101 Dothideomycetes genomes: a test case for predicting lifestyles and emergence of pathogens.</title>
        <authorList>
            <person name="Haridas S."/>
            <person name="Albert R."/>
            <person name="Binder M."/>
            <person name="Bloem J."/>
            <person name="Labutti K."/>
            <person name="Salamov A."/>
            <person name="Andreopoulos B."/>
            <person name="Baker S."/>
            <person name="Barry K."/>
            <person name="Bills G."/>
            <person name="Bluhm B."/>
            <person name="Cannon C."/>
            <person name="Castanera R."/>
            <person name="Culley D."/>
            <person name="Daum C."/>
            <person name="Ezra D."/>
            <person name="Gonzalez J."/>
            <person name="Henrissat B."/>
            <person name="Kuo A."/>
            <person name="Liang C."/>
            <person name="Lipzen A."/>
            <person name="Lutzoni F."/>
            <person name="Magnuson J."/>
            <person name="Mondo S."/>
            <person name="Nolan M."/>
            <person name="Ohm R."/>
            <person name="Pangilinan J."/>
            <person name="Park H.-J."/>
            <person name="Ramirez L."/>
            <person name="Alfaro M."/>
            <person name="Sun H."/>
            <person name="Tritt A."/>
            <person name="Yoshinaga Y."/>
            <person name="Zwiers L.-H."/>
            <person name="Turgeon B."/>
            <person name="Goodwin S."/>
            <person name="Spatafora J."/>
            <person name="Crous P."/>
            <person name="Grigoriev I."/>
        </authorList>
    </citation>
    <scope>NUCLEOTIDE SEQUENCE</scope>
    <source>
        <strain evidence="3">CBS 107.79</strain>
    </source>
</reference>
<feature type="transmembrane region" description="Helical" evidence="1">
    <location>
        <begin position="77"/>
        <end position="101"/>
    </location>
</feature>
<keyword evidence="1" id="KW-1133">Transmembrane helix</keyword>
<dbReference type="Proteomes" id="UP000800036">
    <property type="component" value="Unassembled WGS sequence"/>
</dbReference>
<feature type="non-terminal residue" evidence="3">
    <location>
        <position position="1"/>
    </location>
</feature>
<dbReference type="Pfam" id="PF06985">
    <property type="entry name" value="HET"/>
    <property type="match status" value="1"/>
</dbReference>
<evidence type="ECO:0000256" key="1">
    <source>
        <dbReference type="SAM" id="Phobius"/>
    </source>
</evidence>
<dbReference type="OrthoDB" id="3486565at2759"/>
<proteinExistence type="predicted"/>
<protein>
    <submittedName>
        <fullName evidence="3">HET-domain-containing protein</fullName>
    </submittedName>
</protein>
<dbReference type="AlphaFoldDB" id="A0A6A5VLW3"/>
<organism evidence="3 4">
    <name type="scientific">Bimuria novae-zelandiae CBS 107.79</name>
    <dbReference type="NCBI Taxonomy" id="1447943"/>
    <lineage>
        <taxon>Eukaryota</taxon>
        <taxon>Fungi</taxon>
        <taxon>Dikarya</taxon>
        <taxon>Ascomycota</taxon>
        <taxon>Pezizomycotina</taxon>
        <taxon>Dothideomycetes</taxon>
        <taxon>Pleosporomycetidae</taxon>
        <taxon>Pleosporales</taxon>
        <taxon>Massarineae</taxon>
        <taxon>Didymosphaeriaceae</taxon>
        <taxon>Bimuria</taxon>
    </lineage>
</organism>
<evidence type="ECO:0000259" key="2">
    <source>
        <dbReference type="Pfam" id="PF06985"/>
    </source>
</evidence>
<dbReference type="EMBL" id="ML976666">
    <property type="protein sequence ID" value="KAF1976702.1"/>
    <property type="molecule type" value="Genomic_DNA"/>
</dbReference>
<evidence type="ECO:0000313" key="4">
    <source>
        <dbReference type="Proteomes" id="UP000800036"/>
    </source>
</evidence>
<dbReference type="InterPro" id="IPR010730">
    <property type="entry name" value="HET"/>
</dbReference>
<name>A0A6A5VLW3_9PLEO</name>
<feature type="domain" description="Heterokaryon incompatibility" evidence="2">
    <location>
        <begin position="63"/>
        <end position="221"/>
    </location>
</feature>
<gene>
    <name evidence="3" type="ORF">BU23DRAFT_376572</name>
</gene>
<keyword evidence="4" id="KW-1185">Reference proteome</keyword>
<dbReference type="PANTHER" id="PTHR33112">
    <property type="entry name" value="DOMAIN PROTEIN, PUTATIVE-RELATED"/>
    <property type="match status" value="1"/>
</dbReference>
<keyword evidence="1" id="KW-0472">Membrane</keyword>
<evidence type="ECO:0000313" key="3">
    <source>
        <dbReference type="EMBL" id="KAF1976702.1"/>
    </source>
</evidence>